<feature type="compositionally biased region" description="Low complexity" evidence="1">
    <location>
        <begin position="86"/>
        <end position="99"/>
    </location>
</feature>
<evidence type="ECO:0000256" key="1">
    <source>
        <dbReference type="SAM" id="MobiDB-lite"/>
    </source>
</evidence>
<reference evidence="2 3" key="1">
    <citation type="submission" date="2019-02" db="EMBL/GenBank/DDBJ databases">
        <title>Genome sequencing of the rare red list fungi Dentipellis fragilis.</title>
        <authorList>
            <person name="Buettner E."/>
            <person name="Kellner H."/>
        </authorList>
    </citation>
    <scope>NUCLEOTIDE SEQUENCE [LARGE SCALE GENOMIC DNA]</scope>
    <source>
        <strain evidence="2 3">DSM 105465</strain>
    </source>
</reference>
<gene>
    <name evidence="2" type="ORF">EVG20_g5223</name>
</gene>
<organism evidence="2 3">
    <name type="scientific">Dentipellis fragilis</name>
    <dbReference type="NCBI Taxonomy" id="205917"/>
    <lineage>
        <taxon>Eukaryota</taxon>
        <taxon>Fungi</taxon>
        <taxon>Dikarya</taxon>
        <taxon>Basidiomycota</taxon>
        <taxon>Agaricomycotina</taxon>
        <taxon>Agaricomycetes</taxon>
        <taxon>Russulales</taxon>
        <taxon>Hericiaceae</taxon>
        <taxon>Dentipellis</taxon>
    </lineage>
</organism>
<keyword evidence="3" id="KW-1185">Reference proteome</keyword>
<accession>A0A4Y9YVV7</accession>
<name>A0A4Y9YVV7_9AGAM</name>
<protein>
    <submittedName>
        <fullName evidence="2">Uncharacterized protein</fullName>
    </submittedName>
</protein>
<comment type="caution">
    <text evidence="2">The sequence shown here is derived from an EMBL/GenBank/DDBJ whole genome shotgun (WGS) entry which is preliminary data.</text>
</comment>
<proteinExistence type="predicted"/>
<dbReference type="EMBL" id="SEOQ01000300">
    <property type="protein sequence ID" value="TFY65867.1"/>
    <property type="molecule type" value="Genomic_DNA"/>
</dbReference>
<dbReference type="AlphaFoldDB" id="A0A4Y9YVV7"/>
<feature type="compositionally biased region" description="Polar residues" evidence="1">
    <location>
        <begin position="109"/>
        <end position="118"/>
    </location>
</feature>
<sequence length="377" mass="40899">MRGVRGEQVEVTLLQSWAPPGRRESELELRRATSRRVDVSVDLVAVVLRPLPLHPHSRHRLRSSKQTDAAHVQTPNRTYGSLAIYRATTRSPPAASPPRSLFPAHSPKIGSSSEPNQFRNDDAQRFGRARPKSLARQEGGASASTGVAIVSVSAPPRDRPRDGNGMAARAAVCRPSRARRCNIVSYVQRFAEWLIKQDIKQICVASTCLSSSPLPYTEAIPCDRLEIKNHAPASPSPPALPPPSTPPSYPRAIALVPLGRHCATSALARLWRPRAPAPSLRGPNVPVIAHPHPCRASALPLRRAPTPSCPVLVRRAHLRHNALLRQRASCAAAAALSTVDPGIVRAETHELIIRDLVLPGMVSYTGMYDTAILVLDS</sequence>
<evidence type="ECO:0000313" key="2">
    <source>
        <dbReference type="EMBL" id="TFY65867.1"/>
    </source>
</evidence>
<dbReference type="Proteomes" id="UP000298327">
    <property type="component" value="Unassembled WGS sequence"/>
</dbReference>
<evidence type="ECO:0000313" key="3">
    <source>
        <dbReference type="Proteomes" id="UP000298327"/>
    </source>
</evidence>
<feature type="region of interest" description="Disordered" evidence="1">
    <location>
        <begin position="56"/>
        <end position="120"/>
    </location>
</feature>